<dbReference type="GO" id="GO:0005524">
    <property type="term" value="F:ATP binding"/>
    <property type="evidence" value="ECO:0007669"/>
    <property type="project" value="UniProtKB-KW"/>
</dbReference>
<evidence type="ECO:0000256" key="4">
    <source>
        <dbReference type="SAM" id="MobiDB-lite"/>
    </source>
</evidence>
<evidence type="ECO:0000259" key="5">
    <source>
        <dbReference type="PROSITE" id="PS50893"/>
    </source>
</evidence>
<evidence type="ECO:0000313" key="7">
    <source>
        <dbReference type="Proteomes" id="UP000318380"/>
    </source>
</evidence>
<keyword evidence="6" id="KW-0449">Lipoprotein</keyword>
<proteinExistence type="predicted"/>
<sequence>MSTPTPRPTPTAQPLAHNPSTRPPHTPTQYPAPPHHQTPTPQYPLPAQSPVPTQNPVPTQGGASSAPTAQYPVPTQQPVSAQAVAQRPPHTQHEFQHLPAALSGRGLVKYYGDVVGLAGVDVAVRPGEALAVMGPSGNGKTTLLHVLAGILVPDQGEVWLGNDRVDQLSDGQRTVLRRRRLGFVFQDNQLLAELPADENVALPLMVDGMSRREAVGRARATLAQVGLANEAGRRPGELSGGQAQRVAIARALVGEPQVVFADEPTGALDAATGGQVIDLLVGAATHRGAAVVVVTHDDAVAARCHRVVRIVDGRVSER</sequence>
<dbReference type="EMBL" id="VIVK01000001">
    <property type="protein sequence ID" value="TWD84128.1"/>
    <property type="molecule type" value="Genomic_DNA"/>
</dbReference>
<dbReference type="PANTHER" id="PTHR24220:SF685">
    <property type="entry name" value="ABC TRANSPORTER RELATED"/>
    <property type="match status" value="1"/>
</dbReference>
<dbReference type="AlphaFoldDB" id="A0A561BZ89"/>
<feature type="domain" description="ABC transporter" evidence="5">
    <location>
        <begin position="102"/>
        <end position="318"/>
    </location>
</feature>
<evidence type="ECO:0000256" key="2">
    <source>
        <dbReference type="ARBA" id="ARBA00022741"/>
    </source>
</evidence>
<dbReference type="GO" id="GO:0005886">
    <property type="term" value="C:plasma membrane"/>
    <property type="evidence" value="ECO:0007669"/>
    <property type="project" value="TreeGrafter"/>
</dbReference>
<organism evidence="6 7">
    <name type="scientific">Kribbella amoyensis</name>
    <dbReference type="NCBI Taxonomy" id="996641"/>
    <lineage>
        <taxon>Bacteria</taxon>
        <taxon>Bacillati</taxon>
        <taxon>Actinomycetota</taxon>
        <taxon>Actinomycetes</taxon>
        <taxon>Propionibacteriales</taxon>
        <taxon>Kribbellaceae</taxon>
        <taxon>Kribbella</taxon>
    </lineage>
</organism>
<dbReference type="Pfam" id="PF00005">
    <property type="entry name" value="ABC_tran"/>
    <property type="match status" value="1"/>
</dbReference>
<dbReference type="SUPFAM" id="SSF52540">
    <property type="entry name" value="P-loop containing nucleoside triphosphate hydrolases"/>
    <property type="match status" value="1"/>
</dbReference>
<evidence type="ECO:0000256" key="1">
    <source>
        <dbReference type="ARBA" id="ARBA00022448"/>
    </source>
</evidence>
<reference evidence="6 7" key="1">
    <citation type="submission" date="2019-06" db="EMBL/GenBank/DDBJ databases">
        <title>Sequencing the genomes of 1000 actinobacteria strains.</title>
        <authorList>
            <person name="Klenk H.-P."/>
        </authorList>
    </citation>
    <scope>NUCLEOTIDE SEQUENCE [LARGE SCALE GENOMIC DNA]</scope>
    <source>
        <strain evidence="6 7">DSM 24683</strain>
    </source>
</reference>
<keyword evidence="7" id="KW-1185">Reference proteome</keyword>
<keyword evidence="3" id="KW-0067">ATP-binding</keyword>
<feature type="compositionally biased region" description="Pro residues" evidence="4">
    <location>
        <begin position="21"/>
        <end position="55"/>
    </location>
</feature>
<dbReference type="InterPro" id="IPR003593">
    <property type="entry name" value="AAA+_ATPase"/>
</dbReference>
<feature type="compositionally biased region" description="Pro residues" evidence="4">
    <location>
        <begin position="1"/>
        <end position="11"/>
    </location>
</feature>
<dbReference type="Gene3D" id="3.40.50.300">
    <property type="entry name" value="P-loop containing nucleotide triphosphate hydrolases"/>
    <property type="match status" value="1"/>
</dbReference>
<dbReference type="InterPro" id="IPR003439">
    <property type="entry name" value="ABC_transporter-like_ATP-bd"/>
</dbReference>
<feature type="compositionally biased region" description="Polar residues" evidence="4">
    <location>
        <begin position="56"/>
        <end position="80"/>
    </location>
</feature>
<dbReference type="SMART" id="SM00382">
    <property type="entry name" value="AAA"/>
    <property type="match status" value="1"/>
</dbReference>
<keyword evidence="1" id="KW-0813">Transport</keyword>
<dbReference type="GO" id="GO:0022857">
    <property type="term" value="F:transmembrane transporter activity"/>
    <property type="evidence" value="ECO:0007669"/>
    <property type="project" value="TreeGrafter"/>
</dbReference>
<dbReference type="PANTHER" id="PTHR24220">
    <property type="entry name" value="IMPORT ATP-BINDING PROTEIN"/>
    <property type="match status" value="1"/>
</dbReference>
<dbReference type="GO" id="GO:0016887">
    <property type="term" value="F:ATP hydrolysis activity"/>
    <property type="evidence" value="ECO:0007669"/>
    <property type="project" value="InterPro"/>
</dbReference>
<protein>
    <submittedName>
        <fullName evidence="6">ABC-type lipoprotein export system ATPase subunit</fullName>
    </submittedName>
</protein>
<dbReference type="InterPro" id="IPR017911">
    <property type="entry name" value="MacB-like_ATP-bd"/>
</dbReference>
<name>A0A561BZ89_9ACTN</name>
<comment type="caution">
    <text evidence="6">The sequence shown here is derived from an EMBL/GenBank/DDBJ whole genome shotgun (WGS) entry which is preliminary data.</text>
</comment>
<dbReference type="PROSITE" id="PS50893">
    <property type="entry name" value="ABC_TRANSPORTER_2"/>
    <property type="match status" value="1"/>
</dbReference>
<dbReference type="InterPro" id="IPR027417">
    <property type="entry name" value="P-loop_NTPase"/>
</dbReference>
<dbReference type="CDD" id="cd03255">
    <property type="entry name" value="ABC_MJ0796_LolCDE_FtsE"/>
    <property type="match status" value="1"/>
</dbReference>
<accession>A0A561BZ89</accession>
<dbReference type="InterPro" id="IPR015854">
    <property type="entry name" value="ABC_transpr_LolD-like"/>
</dbReference>
<evidence type="ECO:0000256" key="3">
    <source>
        <dbReference type="ARBA" id="ARBA00022840"/>
    </source>
</evidence>
<dbReference type="PROSITE" id="PS00211">
    <property type="entry name" value="ABC_TRANSPORTER_1"/>
    <property type="match status" value="1"/>
</dbReference>
<dbReference type="InterPro" id="IPR017871">
    <property type="entry name" value="ABC_transporter-like_CS"/>
</dbReference>
<dbReference type="Proteomes" id="UP000318380">
    <property type="component" value="Unassembled WGS sequence"/>
</dbReference>
<gene>
    <name evidence="6" type="ORF">FB561_5303</name>
</gene>
<evidence type="ECO:0000313" key="6">
    <source>
        <dbReference type="EMBL" id="TWD84128.1"/>
    </source>
</evidence>
<feature type="region of interest" description="Disordered" evidence="4">
    <location>
        <begin position="1"/>
        <end position="93"/>
    </location>
</feature>
<keyword evidence="2" id="KW-0547">Nucleotide-binding</keyword>